<dbReference type="InterPro" id="IPR006694">
    <property type="entry name" value="Fatty_acid_hydroxylase"/>
</dbReference>
<feature type="domain" description="Fatty acid hydroxylase" evidence="7">
    <location>
        <begin position="159"/>
        <end position="290"/>
    </location>
</feature>
<reference evidence="8" key="1">
    <citation type="journal article" date="2021" name="IMA Fungus">
        <title>Genomic characterization of three marine fungi, including Emericellopsis atlantica sp. nov. with signatures of a generalist lifestyle and marine biomass degradation.</title>
        <authorList>
            <person name="Hagestad O.C."/>
            <person name="Hou L."/>
            <person name="Andersen J.H."/>
            <person name="Hansen E.H."/>
            <person name="Altermark B."/>
            <person name="Li C."/>
            <person name="Kuhnert E."/>
            <person name="Cox R.J."/>
            <person name="Crous P.W."/>
            <person name="Spatafora J.W."/>
            <person name="Lail K."/>
            <person name="Amirebrahimi M."/>
            <person name="Lipzen A."/>
            <person name="Pangilinan J."/>
            <person name="Andreopoulos W."/>
            <person name="Hayes R.D."/>
            <person name="Ng V."/>
            <person name="Grigoriev I.V."/>
            <person name="Jackson S.A."/>
            <person name="Sutton T.D.S."/>
            <person name="Dobson A.D.W."/>
            <person name="Rama T."/>
        </authorList>
    </citation>
    <scope>NUCLEOTIDE SEQUENCE</scope>
    <source>
        <strain evidence="8">TRa3180A</strain>
    </source>
</reference>
<feature type="compositionally biased region" description="Basic residues" evidence="5">
    <location>
        <begin position="332"/>
        <end position="341"/>
    </location>
</feature>
<dbReference type="EMBL" id="MU253743">
    <property type="protein sequence ID" value="KAG9248790.1"/>
    <property type="molecule type" value="Genomic_DNA"/>
</dbReference>
<dbReference type="OrthoDB" id="408954at2759"/>
<accession>A0A9P8CJE0</accession>
<dbReference type="GO" id="GO:0005506">
    <property type="term" value="F:iron ion binding"/>
    <property type="evidence" value="ECO:0007669"/>
    <property type="project" value="InterPro"/>
</dbReference>
<evidence type="ECO:0000256" key="4">
    <source>
        <dbReference type="ARBA" id="ARBA00023136"/>
    </source>
</evidence>
<feature type="transmembrane region" description="Helical" evidence="6">
    <location>
        <begin position="21"/>
        <end position="42"/>
    </location>
</feature>
<dbReference type="AlphaFoldDB" id="A0A9P8CJE0"/>
<evidence type="ECO:0000256" key="3">
    <source>
        <dbReference type="ARBA" id="ARBA00022989"/>
    </source>
</evidence>
<keyword evidence="4 6" id="KW-0472">Membrane</keyword>
<evidence type="ECO:0000313" key="9">
    <source>
        <dbReference type="Proteomes" id="UP000887226"/>
    </source>
</evidence>
<feature type="transmembrane region" description="Helical" evidence="6">
    <location>
        <begin position="106"/>
        <end position="127"/>
    </location>
</feature>
<keyword evidence="3 6" id="KW-1133">Transmembrane helix</keyword>
<dbReference type="GO" id="GO:0016491">
    <property type="term" value="F:oxidoreductase activity"/>
    <property type="evidence" value="ECO:0007669"/>
    <property type="project" value="InterPro"/>
</dbReference>
<proteinExistence type="predicted"/>
<organism evidence="8 9">
    <name type="scientific">Calycina marina</name>
    <dbReference type="NCBI Taxonomy" id="1763456"/>
    <lineage>
        <taxon>Eukaryota</taxon>
        <taxon>Fungi</taxon>
        <taxon>Dikarya</taxon>
        <taxon>Ascomycota</taxon>
        <taxon>Pezizomycotina</taxon>
        <taxon>Leotiomycetes</taxon>
        <taxon>Helotiales</taxon>
        <taxon>Pezizellaceae</taxon>
        <taxon>Calycina</taxon>
    </lineage>
</organism>
<dbReference type="InterPro" id="IPR050307">
    <property type="entry name" value="Sterol_Desaturase_Related"/>
</dbReference>
<dbReference type="Pfam" id="PF04116">
    <property type="entry name" value="FA_hydroxylase"/>
    <property type="match status" value="1"/>
</dbReference>
<feature type="transmembrane region" description="Helical" evidence="6">
    <location>
        <begin position="48"/>
        <end position="69"/>
    </location>
</feature>
<feature type="region of interest" description="Disordered" evidence="5">
    <location>
        <begin position="301"/>
        <end position="341"/>
    </location>
</feature>
<comment type="subcellular location">
    <subcellularLocation>
        <location evidence="1">Membrane</location>
    </subcellularLocation>
</comment>
<dbReference type="PANTHER" id="PTHR11863">
    <property type="entry name" value="STEROL DESATURASE"/>
    <property type="match status" value="1"/>
</dbReference>
<name>A0A9P8CJE0_9HELO</name>
<dbReference type="GO" id="GO:0016020">
    <property type="term" value="C:membrane"/>
    <property type="evidence" value="ECO:0007669"/>
    <property type="project" value="UniProtKB-SubCell"/>
</dbReference>
<evidence type="ECO:0000313" key="8">
    <source>
        <dbReference type="EMBL" id="KAG9248790.1"/>
    </source>
</evidence>
<comment type="caution">
    <text evidence="8">The sequence shown here is derived from an EMBL/GenBank/DDBJ whole genome shotgun (WGS) entry which is preliminary data.</text>
</comment>
<gene>
    <name evidence="8" type="ORF">BJ878DRAFT_538000</name>
</gene>
<dbReference type="GO" id="GO:0008610">
    <property type="term" value="P:lipid biosynthetic process"/>
    <property type="evidence" value="ECO:0007669"/>
    <property type="project" value="InterPro"/>
</dbReference>
<evidence type="ECO:0000256" key="1">
    <source>
        <dbReference type="ARBA" id="ARBA00004370"/>
    </source>
</evidence>
<evidence type="ECO:0000259" key="7">
    <source>
        <dbReference type="Pfam" id="PF04116"/>
    </source>
</evidence>
<evidence type="ECO:0000256" key="6">
    <source>
        <dbReference type="SAM" id="Phobius"/>
    </source>
</evidence>
<protein>
    <recommendedName>
        <fullName evidence="7">Fatty acid hydroxylase domain-containing protein</fullName>
    </recommendedName>
</protein>
<keyword evidence="9" id="KW-1185">Reference proteome</keyword>
<evidence type="ECO:0000256" key="2">
    <source>
        <dbReference type="ARBA" id="ARBA00022692"/>
    </source>
</evidence>
<sequence>MDALLSLPVMGYFFMPGLTSYRTSLNVLFFYVTWSTLIISHSPLKVEVLGILGIRTVFWLVPSLLFLLFDTIIPSLAVGIKTQGVSALPTRTGGLKARRHGGRPQWYAVVALSMFNICVTAALQAVIELLLTEFLSWPSALKVTTTLPMPWNIVKDILRALFLREGLQYYIHRFILHPTTPTRLSKLHATYFHSITSPYSFTAHYDHPFSYILFRFLPTYLPAAIFRTHLLTYLLLLSVITLEETLTLSGYSTIPGIILHGVTRRQDLHSEGRGQGNYGAWGLLDWIHGTGLGPDLMDDVRDEGEKHQVRKRSGRALSDAVSSGKQGFKALNGKRRSSRKA</sequence>
<evidence type="ECO:0000256" key="5">
    <source>
        <dbReference type="SAM" id="MobiDB-lite"/>
    </source>
</evidence>
<dbReference type="Proteomes" id="UP000887226">
    <property type="component" value="Unassembled WGS sequence"/>
</dbReference>
<keyword evidence="2 6" id="KW-0812">Transmembrane</keyword>